<proteinExistence type="inferred from homology"/>
<dbReference type="PROSITE" id="PS51471">
    <property type="entry name" value="FE2OG_OXY"/>
    <property type="match status" value="1"/>
</dbReference>
<comment type="similarity">
    <text evidence="1 5">Belongs to the iron/ascorbate-dependent oxidoreductase family.</text>
</comment>
<dbReference type="SUPFAM" id="SSF51197">
    <property type="entry name" value="Clavaminate synthase-like"/>
    <property type="match status" value="1"/>
</dbReference>
<dbReference type="InterPro" id="IPR005123">
    <property type="entry name" value="Oxoglu/Fe-dep_dioxygenase_dom"/>
</dbReference>
<dbReference type="GO" id="GO:0046872">
    <property type="term" value="F:metal ion binding"/>
    <property type="evidence" value="ECO:0007669"/>
    <property type="project" value="UniProtKB-KW"/>
</dbReference>
<evidence type="ECO:0000259" key="6">
    <source>
        <dbReference type="PROSITE" id="PS51471"/>
    </source>
</evidence>
<dbReference type="GO" id="GO:0016491">
    <property type="term" value="F:oxidoreductase activity"/>
    <property type="evidence" value="ECO:0007669"/>
    <property type="project" value="UniProtKB-KW"/>
</dbReference>
<dbReference type="InterPro" id="IPR044861">
    <property type="entry name" value="IPNS-like_FE2OG_OXY"/>
</dbReference>
<dbReference type="RefSeq" id="WP_061497623.1">
    <property type="nucleotide sequence ID" value="NZ_CP010951.1"/>
</dbReference>
<keyword evidence="2 5" id="KW-0479">Metal-binding</keyword>
<accession>A0A127JRX7</accession>
<organism evidence="7 8">
    <name type="scientific">Ramlibacter tataouinensis</name>
    <dbReference type="NCBI Taxonomy" id="94132"/>
    <lineage>
        <taxon>Bacteria</taxon>
        <taxon>Pseudomonadati</taxon>
        <taxon>Pseudomonadota</taxon>
        <taxon>Betaproteobacteria</taxon>
        <taxon>Burkholderiales</taxon>
        <taxon>Comamonadaceae</taxon>
        <taxon>Ramlibacter</taxon>
    </lineage>
</organism>
<sequence>MTQIPIIDIAALQSADPTRRAAVAGAIGAACRDTGFFAITGHGVAGERIADTFAAAAQFFAQPLEAKQRLAIGTHGHNRGYVALATESLDEKAQPDLKEAFNVIWTDEATRPPNVWPALPGWRERVQAYFDAVHAVGRRLHAAFALDLRLPEDFFADKIDRPQATLRLLHYPAAFASDAPAGQAGAGTHTDYGNVTLLATDGVAGLQVRRRDGGWIDVPPLPGAFVCNIGDCLMRWSNDVYVSTPHRVLPPRQERYSIAFFLDPNPDALVSALPGCVPPGEAPKSPPVTAADYLQQRFTETYKHLSGKRAGA</sequence>
<dbReference type="InterPro" id="IPR027443">
    <property type="entry name" value="IPNS-like_sf"/>
</dbReference>
<keyword evidence="8" id="KW-1185">Reference proteome</keyword>
<dbReference type="EMBL" id="CP010951">
    <property type="protein sequence ID" value="AMO22730.1"/>
    <property type="molecule type" value="Genomic_DNA"/>
</dbReference>
<evidence type="ECO:0000256" key="4">
    <source>
        <dbReference type="ARBA" id="ARBA00023004"/>
    </source>
</evidence>
<evidence type="ECO:0000256" key="3">
    <source>
        <dbReference type="ARBA" id="ARBA00023002"/>
    </source>
</evidence>
<dbReference type="Pfam" id="PF14226">
    <property type="entry name" value="DIOX_N"/>
    <property type="match status" value="1"/>
</dbReference>
<dbReference type="Proteomes" id="UP000070433">
    <property type="component" value="Chromosome"/>
</dbReference>
<keyword evidence="4 5" id="KW-0408">Iron</keyword>
<evidence type="ECO:0000313" key="7">
    <source>
        <dbReference type="EMBL" id="AMO22730.1"/>
    </source>
</evidence>
<dbReference type="AlphaFoldDB" id="A0A127JRX7"/>
<dbReference type="Pfam" id="PF03171">
    <property type="entry name" value="2OG-FeII_Oxy"/>
    <property type="match status" value="1"/>
</dbReference>
<dbReference type="PRINTS" id="PR00682">
    <property type="entry name" value="IPNSYNTHASE"/>
</dbReference>
<gene>
    <name evidence="7" type="ORF">UC35_07340</name>
</gene>
<dbReference type="OrthoDB" id="21825at2"/>
<name>A0A127JRX7_9BURK</name>
<dbReference type="PANTHER" id="PTHR10209:SF881">
    <property type="entry name" value="FI07970P-RELATED"/>
    <property type="match status" value="1"/>
</dbReference>
<evidence type="ECO:0000256" key="1">
    <source>
        <dbReference type="ARBA" id="ARBA00008056"/>
    </source>
</evidence>
<evidence type="ECO:0000256" key="2">
    <source>
        <dbReference type="ARBA" id="ARBA00022723"/>
    </source>
</evidence>
<protein>
    <recommendedName>
        <fullName evidence="6">Fe2OG dioxygenase domain-containing protein</fullName>
    </recommendedName>
</protein>
<evidence type="ECO:0000256" key="5">
    <source>
        <dbReference type="RuleBase" id="RU003682"/>
    </source>
</evidence>
<dbReference type="InterPro" id="IPR026992">
    <property type="entry name" value="DIOX_N"/>
</dbReference>
<keyword evidence="3 5" id="KW-0560">Oxidoreductase</keyword>
<evidence type="ECO:0000313" key="8">
    <source>
        <dbReference type="Proteomes" id="UP000070433"/>
    </source>
</evidence>
<dbReference type="PATRIC" id="fig|94132.3.peg.1498"/>
<dbReference type="PANTHER" id="PTHR10209">
    <property type="entry name" value="OXIDOREDUCTASE, 2OG-FE II OXYGENASE FAMILY PROTEIN"/>
    <property type="match status" value="1"/>
</dbReference>
<reference evidence="7 8" key="1">
    <citation type="journal article" date="2014" name="Int. J. Syst. Evol. Microbiol.">
        <title>Ramlibacter solisilvae sp. nov., isolated from forest soil, and emended description of the genus Ramlibacter.</title>
        <authorList>
            <person name="Lee H.J."/>
            <person name="Lee S.H."/>
            <person name="Lee S.S."/>
            <person name="Lee J.S."/>
            <person name="Kim Y."/>
            <person name="Kim S.C."/>
            <person name="Jeon C.O."/>
        </authorList>
    </citation>
    <scope>NUCLEOTIDE SEQUENCE [LARGE SCALE GENOMIC DNA]</scope>
    <source>
        <strain evidence="7 8">5-10</strain>
    </source>
</reference>
<feature type="domain" description="Fe2OG dioxygenase" evidence="6">
    <location>
        <begin position="158"/>
        <end position="264"/>
    </location>
</feature>
<dbReference type="Gene3D" id="2.60.120.330">
    <property type="entry name" value="B-lactam Antibiotic, Isopenicillin N Synthase, Chain"/>
    <property type="match status" value="1"/>
</dbReference>